<gene>
    <name evidence="2" type="ORF">H0264_00285</name>
</gene>
<feature type="transmembrane region" description="Helical" evidence="1">
    <location>
        <begin position="140"/>
        <end position="156"/>
    </location>
</feature>
<keyword evidence="3" id="KW-1185">Reference proteome</keyword>
<feature type="transmembrane region" description="Helical" evidence="1">
    <location>
        <begin position="418"/>
        <end position="443"/>
    </location>
</feature>
<feature type="transmembrane region" description="Helical" evidence="1">
    <location>
        <begin position="29"/>
        <end position="55"/>
    </location>
</feature>
<feature type="transmembrane region" description="Helical" evidence="1">
    <location>
        <begin position="449"/>
        <end position="473"/>
    </location>
</feature>
<accession>A0A7D6VB40</accession>
<dbReference type="PANTHER" id="PTHR38434">
    <property type="entry name" value="BLL2549 PROTEIN"/>
    <property type="match status" value="1"/>
</dbReference>
<feature type="transmembrane region" description="Helical" evidence="1">
    <location>
        <begin position="350"/>
        <end position="370"/>
    </location>
</feature>
<keyword evidence="1" id="KW-1133">Transmembrane helix</keyword>
<dbReference type="PANTHER" id="PTHR38434:SF1">
    <property type="entry name" value="BLL2549 PROTEIN"/>
    <property type="match status" value="1"/>
</dbReference>
<evidence type="ECO:0000313" key="2">
    <source>
        <dbReference type="EMBL" id="QLY30893.1"/>
    </source>
</evidence>
<dbReference type="InterPro" id="IPR019286">
    <property type="entry name" value="DUF2339_TM"/>
</dbReference>
<feature type="transmembrane region" description="Helical" evidence="1">
    <location>
        <begin position="270"/>
        <end position="289"/>
    </location>
</feature>
<feature type="transmembrane region" description="Helical" evidence="1">
    <location>
        <begin position="61"/>
        <end position="78"/>
    </location>
</feature>
<feature type="transmembrane region" description="Helical" evidence="1">
    <location>
        <begin position="112"/>
        <end position="133"/>
    </location>
</feature>
<name>A0A7D6VB40_9NOCA</name>
<dbReference type="Pfam" id="PF10101">
    <property type="entry name" value="DUF2339"/>
    <property type="match status" value="2"/>
</dbReference>
<feature type="transmembrane region" description="Helical" evidence="1">
    <location>
        <begin position="218"/>
        <end position="237"/>
    </location>
</feature>
<dbReference type="EMBL" id="CP059399">
    <property type="protein sequence ID" value="QLY30893.1"/>
    <property type="molecule type" value="Genomic_DNA"/>
</dbReference>
<feature type="transmembrane region" description="Helical" evidence="1">
    <location>
        <begin position="515"/>
        <end position="533"/>
    </location>
</feature>
<dbReference type="RefSeq" id="WP_181582091.1">
    <property type="nucleotide sequence ID" value="NZ_CP059399.1"/>
</dbReference>
<organism evidence="2 3">
    <name type="scientific">Nocardia huaxiensis</name>
    <dbReference type="NCBI Taxonomy" id="2755382"/>
    <lineage>
        <taxon>Bacteria</taxon>
        <taxon>Bacillati</taxon>
        <taxon>Actinomycetota</taxon>
        <taxon>Actinomycetes</taxon>
        <taxon>Mycobacteriales</taxon>
        <taxon>Nocardiaceae</taxon>
        <taxon>Nocardia</taxon>
    </lineage>
</organism>
<dbReference type="Proteomes" id="UP000515512">
    <property type="component" value="Chromosome"/>
</dbReference>
<protein>
    <submittedName>
        <fullName evidence="2">DUF2339 domain-containing protein</fullName>
    </submittedName>
</protein>
<feature type="transmembrane region" description="Helical" evidence="1">
    <location>
        <begin position="85"/>
        <end position="106"/>
    </location>
</feature>
<feature type="transmembrane region" description="Helical" evidence="1">
    <location>
        <begin position="382"/>
        <end position="406"/>
    </location>
</feature>
<evidence type="ECO:0000256" key="1">
    <source>
        <dbReference type="SAM" id="Phobius"/>
    </source>
</evidence>
<evidence type="ECO:0000313" key="3">
    <source>
        <dbReference type="Proteomes" id="UP000515512"/>
    </source>
</evidence>
<keyword evidence="1" id="KW-0812">Transmembrane</keyword>
<feature type="transmembrane region" description="Helical" evidence="1">
    <location>
        <begin position="301"/>
        <end position="321"/>
    </location>
</feature>
<keyword evidence="1" id="KW-0472">Membrane</keyword>
<feature type="transmembrane region" description="Helical" evidence="1">
    <location>
        <begin position="186"/>
        <end position="206"/>
    </location>
</feature>
<feature type="transmembrane region" description="Helical" evidence="1">
    <location>
        <begin position="327"/>
        <end position="343"/>
    </location>
</feature>
<proteinExistence type="predicted"/>
<reference evidence="2 3" key="1">
    <citation type="submission" date="2020-07" db="EMBL/GenBank/DDBJ databases">
        <authorList>
            <person name="Zhuang K."/>
            <person name="Ran Y."/>
        </authorList>
    </citation>
    <scope>NUCLEOTIDE SEQUENCE [LARGE SCALE GENOMIC DNA]</scope>
    <source>
        <strain evidence="2 3">WCH-YHL-001</strain>
    </source>
</reference>
<feature type="transmembrane region" description="Helical" evidence="1">
    <location>
        <begin position="485"/>
        <end position="503"/>
    </location>
</feature>
<dbReference type="AlphaFoldDB" id="A0A7D6VB40"/>
<dbReference type="KEGG" id="nhu:H0264_00285"/>
<sequence length="547" mass="55151">MPGIPQRRMAPPREVRPPWWQREGVISRVLAVAGVGVTLIGVVMLLVLAAQAGFFGPVPRVVAGAVFSGALVAAAVRVHGRAGGYVGAVALAATGIAGGYLDVVAVTSIYDWVHPVAGLAVAFGIAAAGVWLAVQWRSQALAVLVVLGAAVLSPVITTEMALLAFLLVLQIAAVPVQLGRDWPYLHIVRTVPAALAILISVAAVGFEGRRSGSIREEVLAAAIVAAVAGLAGAILVVRRRAGDLTASVSFAAAGIPLVAATAMFERAGAVSLAVGYAVVLFAVAVLPWVPKLGAAARIPGHLAIVSAVVGACSLLIGCFRATTFETLPIALFLVALGFLAVGAQQRSKVAAWIGAAFAGLGAGVFLDIAAPGMLAGQRSAEAHLGVSTALAAVAALGVVAVALWCARRIGLLGSENTTSTAAVLAGILGLYAVTVLTVSVGVATGDKDGFLAGHGIATIIWMVTATAALLFGLRRLARTPQQAKVALAGGLLVTAAALAKLFLFDLATLDGLVRAAAFLAVGVLLLVAGTRYARAFAEAADRETPAP</sequence>